<reference evidence="3 4" key="1">
    <citation type="submission" date="2016-10" db="EMBL/GenBank/DDBJ databases">
        <authorList>
            <person name="de Groot N.N."/>
        </authorList>
    </citation>
    <scope>NUCLEOTIDE SEQUENCE [LARGE SCALE GENOMIC DNA]</scope>
    <source>
        <strain evidence="3 4">YAD2003</strain>
    </source>
</reference>
<accession>A0A1H6JDF4</accession>
<proteinExistence type="predicted"/>
<dbReference type="OrthoDB" id="1820017at2"/>
<feature type="compositionally biased region" description="Polar residues" evidence="1">
    <location>
        <begin position="29"/>
        <end position="55"/>
    </location>
</feature>
<gene>
    <name evidence="3" type="ORF">SAMN02910265_01581</name>
</gene>
<feature type="region of interest" description="Disordered" evidence="1">
    <location>
        <begin position="29"/>
        <end position="121"/>
    </location>
</feature>
<protein>
    <submittedName>
        <fullName evidence="3">Uncharacterized protein</fullName>
    </submittedName>
</protein>
<evidence type="ECO:0000313" key="4">
    <source>
        <dbReference type="Proteomes" id="UP000183190"/>
    </source>
</evidence>
<evidence type="ECO:0000256" key="2">
    <source>
        <dbReference type="SAM" id="SignalP"/>
    </source>
</evidence>
<feature type="compositionally biased region" description="Low complexity" evidence="1">
    <location>
        <begin position="56"/>
        <end position="101"/>
    </location>
</feature>
<sequence length="278" mass="29802">MKKHILTVVLISGLVCSSLASCTLETYESTTPRSANWSVSTPTNAPNNNVQSVDTPQAAVDNNVQQVQQQQQSAPAQQQTPQAEQPQAQQQQEAPAQTQQVNTAQPPKADPPEVTASPAQQAAAANNYSEYVPVAKNIMQSLDRLDNIAGGFYVSLDPNTSIQDGGQTYSKVIDNRFSTVNDVINYVNTIICGDLIYKYSGLYSGDSPTFKEFGGELYYLNESRNCGFGYQGDPTITSVSGGSFSFTVPIATGSGVKTFSVNAVNDGGTWKACSYSYT</sequence>
<dbReference type="EMBL" id="FNWV01000004">
    <property type="protein sequence ID" value="SEH57701.1"/>
    <property type="molecule type" value="Genomic_DNA"/>
</dbReference>
<feature type="signal peptide" evidence="2">
    <location>
        <begin position="1"/>
        <end position="20"/>
    </location>
</feature>
<feature type="chain" id="PRO_5010350711" evidence="2">
    <location>
        <begin position="21"/>
        <end position="278"/>
    </location>
</feature>
<evidence type="ECO:0000256" key="1">
    <source>
        <dbReference type="SAM" id="MobiDB-lite"/>
    </source>
</evidence>
<dbReference type="RefSeq" id="WP_074716117.1">
    <property type="nucleotide sequence ID" value="NZ_FNWV01000004.1"/>
</dbReference>
<organism evidence="3 4">
    <name type="scientific">Ruminococcus flavefaciens</name>
    <dbReference type="NCBI Taxonomy" id="1265"/>
    <lineage>
        <taxon>Bacteria</taxon>
        <taxon>Bacillati</taxon>
        <taxon>Bacillota</taxon>
        <taxon>Clostridia</taxon>
        <taxon>Eubacteriales</taxon>
        <taxon>Oscillospiraceae</taxon>
        <taxon>Ruminococcus</taxon>
    </lineage>
</organism>
<keyword evidence="2" id="KW-0732">Signal</keyword>
<dbReference type="PROSITE" id="PS51257">
    <property type="entry name" value="PROKAR_LIPOPROTEIN"/>
    <property type="match status" value="1"/>
</dbReference>
<name>A0A1H6JDF4_RUMFL</name>
<evidence type="ECO:0000313" key="3">
    <source>
        <dbReference type="EMBL" id="SEH57701.1"/>
    </source>
</evidence>
<dbReference type="Proteomes" id="UP000183190">
    <property type="component" value="Unassembled WGS sequence"/>
</dbReference>
<dbReference type="AlphaFoldDB" id="A0A1H6JDF4"/>